<proteinExistence type="predicted"/>
<dbReference type="Proteomes" id="UP000204083">
    <property type="component" value="Segment"/>
</dbReference>
<feature type="region of interest" description="Disordered" evidence="1">
    <location>
        <begin position="29"/>
        <end position="52"/>
    </location>
</feature>
<dbReference type="GeneID" id="29078281"/>
<dbReference type="RefSeq" id="YP_009277753.1">
    <property type="nucleotide sequence ID" value="NC_031001.1"/>
</dbReference>
<dbReference type="EMBL" id="KX557285">
    <property type="protein sequence ID" value="AOE44826.1"/>
    <property type="molecule type" value="Genomic_DNA"/>
</dbReference>
<organism evidence="2 3">
    <name type="scientific">Gordonia phage Terapin</name>
    <dbReference type="NCBI Taxonomy" id="1887654"/>
    <lineage>
        <taxon>Viruses</taxon>
        <taxon>Duplodnaviria</taxon>
        <taxon>Heunggongvirae</taxon>
        <taxon>Uroviricota</taxon>
        <taxon>Caudoviricetes</taxon>
        <taxon>Terapinvirus</taxon>
        <taxon>Terapinvirus terapin</taxon>
    </lineage>
</organism>
<accession>A0A1B3B1H1</accession>
<sequence>MEHAGTLPFLRNGTLMFIKQDPTWVTLTPKGSSEASRGPGGGFVKASGTPRPAQQVKLISRGGEGTTSGEGGFDLQYEYVIVGAHDASIAVGDEFTLGDNRFYVYSMDPYNGYEVKAYARQHGRKPTDG</sequence>
<keyword evidence="3" id="KW-1185">Reference proteome</keyword>
<evidence type="ECO:0000313" key="2">
    <source>
        <dbReference type="EMBL" id="AOE44826.1"/>
    </source>
</evidence>
<evidence type="ECO:0000256" key="1">
    <source>
        <dbReference type="SAM" id="MobiDB-lite"/>
    </source>
</evidence>
<evidence type="ECO:0000313" key="3">
    <source>
        <dbReference type="Proteomes" id="UP000204083"/>
    </source>
</evidence>
<dbReference type="KEGG" id="vg:29078281"/>
<name>A0A1B3B1H1_9CAUD</name>
<gene>
    <name evidence="2" type="primary">14</name>
    <name evidence="2" type="ORF">SEA_TERAPIN_14</name>
</gene>
<evidence type="ECO:0008006" key="4">
    <source>
        <dbReference type="Google" id="ProtNLM"/>
    </source>
</evidence>
<protein>
    <recommendedName>
        <fullName evidence="4">Head-to-tail stopper</fullName>
    </recommendedName>
</protein>
<reference evidence="2 3" key="1">
    <citation type="submission" date="2016-07" db="EMBL/GenBank/DDBJ databases">
        <authorList>
            <person name="Montgomery M.T."/>
            <person name="Pope W.H."/>
            <person name="Garlena R.A."/>
            <person name="Russell D.A."/>
            <person name="Jacobs-Sera D."/>
            <person name="Hendrix R.W."/>
            <person name="Hatfull G.F."/>
        </authorList>
    </citation>
    <scope>NUCLEOTIDE SEQUENCE [LARGE SCALE GENOMIC DNA]</scope>
</reference>